<dbReference type="EMBL" id="FN647694">
    <property type="protein sequence ID" value="CBJ28339.1"/>
    <property type="molecule type" value="Genomic_DNA"/>
</dbReference>
<name>D7FGR3_ECTSI</name>
<evidence type="ECO:0000313" key="3">
    <source>
        <dbReference type="Proteomes" id="UP000002630"/>
    </source>
</evidence>
<dbReference type="AlphaFoldDB" id="D7FGR3"/>
<evidence type="ECO:0000256" key="1">
    <source>
        <dbReference type="SAM" id="Phobius"/>
    </source>
</evidence>
<dbReference type="EMBL" id="FN649754">
    <property type="protein sequence ID" value="CBJ28339.1"/>
    <property type="molecule type" value="Genomic_DNA"/>
</dbReference>
<keyword evidence="1" id="KW-0812">Transmembrane</keyword>
<keyword evidence="1" id="KW-1133">Transmembrane helix</keyword>
<gene>
    <name evidence="2" type="ORF">Esi_0101_0030</name>
</gene>
<dbReference type="Proteomes" id="UP000002630">
    <property type="component" value="Linkage Group LG29"/>
</dbReference>
<keyword evidence="1" id="KW-0472">Membrane</keyword>
<keyword evidence="3" id="KW-1185">Reference proteome</keyword>
<organism evidence="2 3">
    <name type="scientific">Ectocarpus siliculosus</name>
    <name type="common">Brown alga</name>
    <name type="synonym">Conferva siliculosa</name>
    <dbReference type="NCBI Taxonomy" id="2880"/>
    <lineage>
        <taxon>Eukaryota</taxon>
        <taxon>Sar</taxon>
        <taxon>Stramenopiles</taxon>
        <taxon>Ochrophyta</taxon>
        <taxon>PX clade</taxon>
        <taxon>Phaeophyceae</taxon>
        <taxon>Ectocarpales</taxon>
        <taxon>Ectocarpaceae</taxon>
        <taxon>Ectocarpus</taxon>
    </lineage>
</organism>
<proteinExistence type="predicted"/>
<feature type="transmembrane region" description="Helical" evidence="1">
    <location>
        <begin position="6"/>
        <end position="27"/>
    </location>
</feature>
<accession>D7FGR3</accession>
<sequence length="53" mass="5614">MPTNPTIDPAFLLVGCLDGYFVLLLVVQPCTTLSELPSPFSVLDSCAMVDLVG</sequence>
<dbReference type="InParanoid" id="D7FGR3"/>
<evidence type="ECO:0000313" key="2">
    <source>
        <dbReference type="EMBL" id="CBJ28339.1"/>
    </source>
</evidence>
<protein>
    <submittedName>
        <fullName evidence="2">Uncharacterized protein</fullName>
    </submittedName>
</protein>
<reference evidence="2 3" key="1">
    <citation type="journal article" date="2010" name="Nature">
        <title>The Ectocarpus genome and the independent evolution of multicellularity in brown algae.</title>
        <authorList>
            <person name="Cock J.M."/>
            <person name="Sterck L."/>
            <person name="Rouze P."/>
            <person name="Scornet D."/>
            <person name="Allen A.E."/>
            <person name="Amoutzias G."/>
            <person name="Anthouard V."/>
            <person name="Artiguenave F."/>
            <person name="Aury J.M."/>
            <person name="Badger J.H."/>
            <person name="Beszteri B."/>
            <person name="Billiau K."/>
            <person name="Bonnet E."/>
            <person name="Bothwell J.H."/>
            <person name="Bowler C."/>
            <person name="Boyen C."/>
            <person name="Brownlee C."/>
            <person name="Carrano C.J."/>
            <person name="Charrier B."/>
            <person name="Cho G.Y."/>
            <person name="Coelho S.M."/>
            <person name="Collen J."/>
            <person name="Corre E."/>
            <person name="Da Silva C."/>
            <person name="Delage L."/>
            <person name="Delaroque N."/>
            <person name="Dittami S.M."/>
            <person name="Doulbeau S."/>
            <person name="Elias M."/>
            <person name="Farnham G."/>
            <person name="Gachon C.M."/>
            <person name="Gschloessl B."/>
            <person name="Heesch S."/>
            <person name="Jabbari K."/>
            <person name="Jubin C."/>
            <person name="Kawai H."/>
            <person name="Kimura K."/>
            <person name="Kloareg B."/>
            <person name="Kupper F.C."/>
            <person name="Lang D."/>
            <person name="Le Bail A."/>
            <person name="Leblanc C."/>
            <person name="Lerouge P."/>
            <person name="Lohr M."/>
            <person name="Lopez P.J."/>
            <person name="Martens C."/>
            <person name="Maumus F."/>
            <person name="Michel G."/>
            <person name="Miranda-Saavedra D."/>
            <person name="Morales J."/>
            <person name="Moreau H."/>
            <person name="Motomura T."/>
            <person name="Nagasato C."/>
            <person name="Napoli C.A."/>
            <person name="Nelson D.R."/>
            <person name="Nyvall-Collen P."/>
            <person name="Peters A.F."/>
            <person name="Pommier C."/>
            <person name="Potin P."/>
            <person name="Poulain J."/>
            <person name="Quesneville H."/>
            <person name="Read B."/>
            <person name="Rensing S.A."/>
            <person name="Ritter A."/>
            <person name="Rousvoal S."/>
            <person name="Samanta M."/>
            <person name="Samson G."/>
            <person name="Schroeder D.C."/>
            <person name="Segurens B."/>
            <person name="Strittmatter M."/>
            <person name="Tonon T."/>
            <person name="Tregear J.W."/>
            <person name="Valentin K."/>
            <person name="von Dassow P."/>
            <person name="Yamagishi T."/>
            <person name="Van de Peer Y."/>
            <person name="Wincker P."/>
        </authorList>
    </citation>
    <scope>NUCLEOTIDE SEQUENCE [LARGE SCALE GENOMIC DNA]</scope>
    <source>
        <strain evidence="3">Ec32 / CCAP1310/4</strain>
    </source>
</reference>